<dbReference type="InterPro" id="IPR005113">
    <property type="entry name" value="uDENN_dom"/>
</dbReference>
<gene>
    <name evidence="16" type="ORF">PECUL_23A057456</name>
</gene>
<feature type="region of interest" description="Disordered" evidence="14">
    <location>
        <begin position="106"/>
        <end position="156"/>
    </location>
</feature>
<feature type="compositionally biased region" description="Polar residues" evidence="14">
    <location>
        <begin position="1046"/>
        <end position="1061"/>
    </location>
</feature>
<dbReference type="PANTHER" id="PTHR13008">
    <property type="entry name" value="MAP-KINASE ACTIVATING DEATH DOMAIN PROTEIN MADD /DENN/AEX-3 C.ELEGANS"/>
    <property type="match status" value="1"/>
</dbReference>
<evidence type="ECO:0000256" key="8">
    <source>
        <dbReference type="ARBA" id="ARBA00022703"/>
    </source>
</evidence>
<protein>
    <recommendedName>
        <fullName evidence="4">MAP kinase-activating death domain protein</fullName>
    </recommendedName>
    <alternativeName>
        <fullName evidence="12">Rab3 GDP/GTP exchange factor</fullName>
    </alternativeName>
    <alternativeName>
        <fullName evidence="13">Rab3 GDP/GTP exchange protein</fullName>
    </alternativeName>
</protein>
<dbReference type="InterPro" id="IPR005112">
    <property type="entry name" value="dDENN_dom"/>
</dbReference>
<feature type="compositionally biased region" description="Low complexity" evidence="14">
    <location>
        <begin position="795"/>
        <end position="811"/>
    </location>
</feature>
<evidence type="ECO:0000256" key="5">
    <source>
        <dbReference type="ARBA" id="ARBA00022475"/>
    </source>
</evidence>
<dbReference type="GO" id="GO:0016301">
    <property type="term" value="F:kinase activity"/>
    <property type="evidence" value="ECO:0007669"/>
    <property type="project" value="UniProtKB-KW"/>
</dbReference>
<dbReference type="Pfam" id="PF23629">
    <property type="entry name" value="Death_MADD"/>
    <property type="match status" value="1"/>
</dbReference>
<evidence type="ECO:0000256" key="2">
    <source>
        <dbReference type="ARBA" id="ARBA00004496"/>
    </source>
</evidence>
<feature type="compositionally biased region" description="Polar residues" evidence="14">
    <location>
        <begin position="1084"/>
        <end position="1094"/>
    </location>
</feature>
<dbReference type="InterPro" id="IPR037516">
    <property type="entry name" value="Tripartite_DENN"/>
</dbReference>
<dbReference type="EMBL" id="OW240923">
    <property type="protein sequence ID" value="CAH2325998.1"/>
    <property type="molecule type" value="Genomic_DNA"/>
</dbReference>
<evidence type="ECO:0000256" key="12">
    <source>
        <dbReference type="ARBA" id="ARBA00079552"/>
    </source>
</evidence>
<evidence type="ECO:0000256" key="6">
    <source>
        <dbReference type="ARBA" id="ARBA00022490"/>
    </source>
</evidence>
<feature type="compositionally biased region" description="Low complexity" evidence="14">
    <location>
        <begin position="821"/>
        <end position="834"/>
    </location>
</feature>
<sequence length="1534" mass="171333">MGQKKKPCPRLLDYLVIVGARQPSSDSVAQTPELLRRYPLEDYPEFPLPPDVVFFCQPEGCLSVRQKRMSLRDDTSFVFTLTDKDSGVVRYGICVNFYRSFQKRIPKDKSRKPPKPAPENVCEGSDGGHSLQTVSAESTPDVNHSPRGTRLSKGVQRSRNSTLTSLCIISHYPFFSTFRECLHTIKRLVDCCSDRMVSKKAGIAKGVQRDTMWRIFTGSLQLEEKSNVLLHDLREIEAWIYRLLRSPTPVPGQKRVDVEVLPLELQPPLTFALPDPSRFSLVDFPLHLPLELLGVEACLQVLSCIMLEHKVVMQSRDYNALSMSVMAFVSMIYPLEYMFPVIPLLPTCMASAEQLLLAPTPYIIGVPASFFLYKSDFRMPDDVWLVDLDTNKVLAPSNAEILPVLPEPEASELKKHLKQALASMSLNTQPILNLDRFHEGTDSTLLRGPHDAQGTPSTEFNPLIYGNDVDSVDVATRVAMVRFFNSPNMLHGFQMHTRILRLFPRPVVAFQSSPFLASRPKTSSFSEKLSKTQAVEYFAEWSLNPTNFAFQRIHNNMFDPALIGDKPKWYAHQLQPIHYRVYDANSQLADALSVPVERDSDSEPTDDSGSDSVDYDDSSSSYSSLGDFVSEMMKCDINGDTPIVDPPEHAALGDASEVEFDDFQEYSGEVEDSAQDSENSPDNNHQRSGSSTTASSSPSTVIHGVNTEATDLTEPDEKVLGGLQNHLPALPPSFNRLVMERRESEASVGTGGETRRREYDNPYFEPQYGFPPEEESEDREESYTPMFAQNINGTRSQKPLLRPSSLKLPSDSDAETDSRGSSPTSTVSNASSNNEGFGGIMSFASNLYKSHSSSFSLSSLTLQSKSGRDKATPFPSLKASNRRALVDQKSSVIKHSPTVKRESPSPQGRANNSSENQQFLKEVALSVLDGQGVGWLNMKKVRRLLESEQLRVFVLSKLNRSIQTEEDNRNNVIPEVEINKKVYKGMLDLLKCTVSSLEQSYANAGLGGMASVFSLLEIAHSHYYNKGTEQAKHFFDIGDPEEKRSQISADSGLSVTSGSQKSDIDGSSVAPSILIRSSSQDSELSTVVSNSSGETMGADSDLSSNAGDTLGGAGGGHLSGSRGAVSDSEIQMNSNTGAIFGKSQLLRPGEKEIIVSPGRPPQDLSLRIYLYEGLLGRDKGSVWDQLEEAAMETFSLSKERSTLWDQMQFWEDAFLDAVMLEREGMGMDQGPQEMIDRYFSLGDHDRKRLEEDEDRLLGTLLHNMVSYMVMMKVNKTDLRRKVRRLLGKCHIGLVYSQEVNDLLDKVTNLNGRELNIRPSGSRHIKKQTFVVHAGTDTSGDLFFMEVCDDCIVLRSNIGTVYERWWYEKLINMTYCPKTKVLCLWRRNGQETQLNKFFTKKCRELYYCVKESMERAAARQQTIKPGPELGGEFPVQDMKTGEGGLLQVTLEGINLKFMHSQVFIQLNHIKKCNTVRGVFVLEEFVPETKEVVSHKYKTPMAHEICYSVLCLFSYVAAVRGKEAEIKSRPPRPVSS</sequence>
<dbReference type="PROSITE" id="PS50211">
    <property type="entry name" value="DENN"/>
    <property type="match status" value="1"/>
</dbReference>
<dbReference type="FunFam" id="3.40.50.11500:FF:000002">
    <property type="entry name" value="MAP kinase-activating death domain protein-like Protein"/>
    <property type="match status" value="1"/>
</dbReference>
<dbReference type="Proteomes" id="UP001295444">
    <property type="component" value="Chromosome 12"/>
</dbReference>
<dbReference type="SMART" id="SM00800">
    <property type="entry name" value="uDENN"/>
    <property type="match status" value="1"/>
</dbReference>
<dbReference type="InterPro" id="IPR001194">
    <property type="entry name" value="cDENN_dom"/>
</dbReference>
<evidence type="ECO:0000256" key="4">
    <source>
        <dbReference type="ARBA" id="ARBA00017868"/>
    </source>
</evidence>
<feature type="compositionally biased region" description="Low complexity" evidence="14">
    <location>
        <begin position="688"/>
        <end position="700"/>
    </location>
</feature>
<dbReference type="SMART" id="SM00799">
    <property type="entry name" value="DENN"/>
    <property type="match status" value="1"/>
</dbReference>
<keyword evidence="7" id="KW-0344">Guanine-nucleotide releasing factor</keyword>
<keyword evidence="5" id="KW-1003">Cell membrane</keyword>
<evidence type="ECO:0000313" key="16">
    <source>
        <dbReference type="EMBL" id="CAH2325998.1"/>
    </source>
</evidence>
<dbReference type="GO" id="GO:0005085">
    <property type="term" value="F:guanyl-nucleotide exchange factor activity"/>
    <property type="evidence" value="ECO:0007669"/>
    <property type="project" value="UniProtKB-KW"/>
</dbReference>
<evidence type="ECO:0000256" key="10">
    <source>
        <dbReference type="ARBA" id="ARBA00060181"/>
    </source>
</evidence>
<comment type="function">
    <text evidence="10">Guanyl-nucleotide exchange factor that regulates small GTPases of the Rab family. Converts GDP-bound inactive form of RAB27A and RAB27B to the GTP-bound active forms. Converts GDP-bound inactive form of RAB3A, RAB3C and RAB3D to the GTP-bound active forms, GTPases involved in synaptic vesicle exocytosis and vesicle secretion. Plays a role in synaptic vesicle formation and in vesicle trafficking at the neuromuscular junction. Involved in up-regulating a post-docking step of synaptic exocytosis in central synapses. Probably by binding to the motor proteins KIF1B and KIF1A, mediates motor-dependent transport of GTP-RAB3A-positive vesicles to the presynaptic nerve terminals. Plays a role in TNFA-mediated activation of the MAPK pathway, including ERK1/2. May link TNFRSF1A with MAP kinase activation. May be involved in the regulation of TNFA-induced apoptosis.</text>
</comment>
<keyword evidence="16" id="KW-0418">Kinase</keyword>
<evidence type="ECO:0000256" key="13">
    <source>
        <dbReference type="ARBA" id="ARBA00081633"/>
    </source>
</evidence>
<keyword evidence="8" id="KW-0053">Apoptosis</keyword>
<keyword evidence="9" id="KW-0472">Membrane</keyword>
<feature type="region of interest" description="Disordered" evidence="14">
    <location>
        <begin position="861"/>
        <end position="915"/>
    </location>
</feature>
<evidence type="ECO:0000259" key="15">
    <source>
        <dbReference type="PROSITE" id="PS50211"/>
    </source>
</evidence>
<dbReference type="GO" id="GO:0005886">
    <property type="term" value="C:plasma membrane"/>
    <property type="evidence" value="ECO:0007669"/>
    <property type="project" value="UniProtKB-SubCell"/>
</dbReference>
<evidence type="ECO:0000256" key="9">
    <source>
        <dbReference type="ARBA" id="ARBA00023136"/>
    </source>
</evidence>
<dbReference type="Gene3D" id="3.40.50.11500">
    <property type="match status" value="1"/>
</dbReference>
<evidence type="ECO:0000256" key="7">
    <source>
        <dbReference type="ARBA" id="ARBA00022658"/>
    </source>
</evidence>
<feature type="compositionally biased region" description="Polar residues" evidence="14">
    <location>
        <begin position="130"/>
        <end position="142"/>
    </location>
</feature>
<feature type="region of interest" description="Disordered" evidence="14">
    <location>
        <begin position="1045"/>
        <end position="1067"/>
    </location>
</feature>
<feature type="region of interest" description="Disordered" evidence="14">
    <location>
        <begin position="594"/>
        <end position="622"/>
    </location>
</feature>
<dbReference type="GO" id="GO:0006915">
    <property type="term" value="P:apoptotic process"/>
    <property type="evidence" value="ECO:0007669"/>
    <property type="project" value="UniProtKB-KW"/>
</dbReference>
<feature type="compositionally biased region" description="Gly residues" evidence="14">
    <location>
        <begin position="1109"/>
        <end position="1118"/>
    </location>
</feature>
<keyword evidence="6" id="KW-0963">Cytoplasm</keyword>
<comment type="similarity">
    <text evidence="3">Belongs to the MADD family.</text>
</comment>
<dbReference type="GO" id="GO:0042981">
    <property type="term" value="P:regulation of apoptotic process"/>
    <property type="evidence" value="ECO:0007669"/>
    <property type="project" value="TreeGrafter"/>
</dbReference>
<feature type="domain" description="UDENN" evidence="15">
    <location>
        <begin position="14"/>
        <end position="552"/>
    </location>
</feature>
<keyword evidence="16" id="KW-0808">Transferase</keyword>
<feature type="compositionally biased region" description="Polar residues" evidence="14">
    <location>
        <begin position="676"/>
        <end position="687"/>
    </location>
</feature>
<feature type="region of interest" description="Disordered" evidence="14">
    <location>
        <begin position="1084"/>
        <end position="1126"/>
    </location>
</feature>
<dbReference type="InterPro" id="IPR056574">
    <property type="entry name" value="Death_MADD"/>
</dbReference>
<proteinExistence type="inferred from homology"/>
<dbReference type="InterPro" id="IPR043153">
    <property type="entry name" value="DENN_C"/>
</dbReference>
<dbReference type="Pfam" id="PF03456">
    <property type="entry name" value="uDENN"/>
    <property type="match status" value="1"/>
</dbReference>
<feature type="compositionally biased region" description="Polar residues" evidence="14">
    <location>
        <begin position="904"/>
        <end position="915"/>
    </location>
</feature>
<evidence type="ECO:0000256" key="11">
    <source>
        <dbReference type="ARBA" id="ARBA00064743"/>
    </source>
</evidence>
<dbReference type="GO" id="GO:0032483">
    <property type="term" value="P:regulation of Rab protein signal transduction"/>
    <property type="evidence" value="ECO:0007669"/>
    <property type="project" value="TreeGrafter"/>
</dbReference>
<dbReference type="InterPro" id="IPR039980">
    <property type="entry name" value="MADD"/>
</dbReference>
<dbReference type="Pfam" id="PF25328">
    <property type="entry name" value="PH_MADD"/>
    <property type="match status" value="1"/>
</dbReference>
<feature type="region of interest" description="Disordered" evidence="14">
    <location>
        <begin position="667"/>
        <end position="701"/>
    </location>
</feature>
<dbReference type="InterPro" id="IPR057469">
    <property type="entry name" value="PH_MADD"/>
</dbReference>
<comment type="subcellular location">
    <subcellularLocation>
        <location evidence="1">Cell membrane</location>
    </subcellularLocation>
    <subcellularLocation>
        <location evidence="2">Cytoplasm</location>
    </subcellularLocation>
</comment>
<dbReference type="Pfam" id="PF02141">
    <property type="entry name" value="DENN"/>
    <property type="match status" value="1"/>
</dbReference>
<reference evidence="16" key="1">
    <citation type="submission" date="2022-03" db="EMBL/GenBank/DDBJ databases">
        <authorList>
            <person name="Alioto T."/>
            <person name="Alioto T."/>
            <person name="Gomez Garrido J."/>
        </authorList>
    </citation>
    <scope>NUCLEOTIDE SEQUENCE</scope>
</reference>
<dbReference type="Gene3D" id="3.30.450.200">
    <property type="match status" value="1"/>
</dbReference>
<dbReference type="PANTHER" id="PTHR13008:SF7">
    <property type="entry name" value="MAP KINASE-ACTIVATING DEATH DOMAIN PROTEIN"/>
    <property type="match status" value="1"/>
</dbReference>
<evidence type="ECO:0000313" key="17">
    <source>
        <dbReference type="Proteomes" id="UP001295444"/>
    </source>
</evidence>
<feature type="region of interest" description="Disordered" evidence="14">
    <location>
        <begin position="742"/>
        <end position="835"/>
    </location>
</feature>
<accession>A0AAD1WX32</accession>
<dbReference type="SMART" id="SM00801">
    <property type="entry name" value="dDENN"/>
    <property type="match status" value="1"/>
</dbReference>
<dbReference type="GO" id="GO:0005829">
    <property type="term" value="C:cytosol"/>
    <property type="evidence" value="ECO:0007669"/>
    <property type="project" value="TreeGrafter"/>
</dbReference>
<comment type="subunit">
    <text evidence="11">Interacts (via death domain) with TNFRSF1A (via death domain). Interacts with PIDD1. Interacts with YWHAZ. Interacts (via death domain) with KIF1B; links the motor KIF1B to Rab3-carrying vesicles in anterograde synaptic vesicle transport. Interacts with KIF1A. Interacts (via uDENN domain) with RAB3A, RAB3B, RAB3C and RAB3D; the GTP-bound form of the Rab proteins is preferred for interaction.</text>
</comment>
<name>A0AAD1WX32_PELCU</name>
<evidence type="ECO:0000256" key="1">
    <source>
        <dbReference type="ARBA" id="ARBA00004236"/>
    </source>
</evidence>
<evidence type="ECO:0000256" key="3">
    <source>
        <dbReference type="ARBA" id="ARBA00005978"/>
    </source>
</evidence>
<organism evidence="16 17">
    <name type="scientific">Pelobates cultripes</name>
    <name type="common">Western spadefoot toad</name>
    <dbReference type="NCBI Taxonomy" id="61616"/>
    <lineage>
        <taxon>Eukaryota</taxon>
        <taxon>Metazoa</taxon>
        <taxon>Chordata</taxon>
        <taxon>Craniata</taxon>
        <taxon>Vertebrata</taxon>
        <taxon>Euteleostomi</taxon>
        <taxon>Amphibia</taxon>
        <taxon>Batrachia</taxon>
        <taxon>Anura</taxon>
        <taxon>Pelobatoidea</taxon>
        <taxon>Pelobatidae</taxon>
        <taxon>Pelobates</taxon>
    </lineage>
</organism>
<evidence type="ECO:0000256" key="14">
    <source>
        <dbReference type="SAM" id="MobiDB-lite"/>
    </source>
</evidence>
<keyword evidence="17" id="KW-1185">Reference proteome</keyword>
<feature type="compositionally biased region" description="Acidic residues" evidence="14">
    <location>
        <begin position="602"/>
        <end position="617"/>
    </location>
</feature>